<accession>A0A6B0UZA2</accession>
<dbReference type="EMBL" id="GIFC01013147">
    <property type="protein sequence ID" value="MXU95230.1"/>
    <property type="molecule type" value="Transcribed_RNA"/>
</dbReference>
<evidence type="ECO:0000256" key="1">
    <source>
        <dbReference type="SAM" id="SignalP"/>
    </source>
</evidence>
<reference evidence="2" key="1">
    <citation type="submission" date="2019-12" db="EMBL/GenBank/DDBJ databases">
        <title>An insight into the sialome of adult female Ixodes ricinus ticks feeding for 6 days.</title>
        <authorList>
            <person name="Perner J."/>
            <person name="Ribeiro J.M.C."/>
        </authorList>
    </citation>
    <scope>NUCLEOTIDE SEQUENCE</scope>
    <source>
        <strain evidence="2">Semi-engorged</strain>
        <tissue evidence="2">Salivary glands</tissue>
    </source>
</reference>
<organism evidence="2">
    <name type="scientific">Ixodes ricinus</name>
    <name type="common">Common tick</name>
    <name type="synonym">Acarus ricinus</name>
    <dbReference type="NCBI Taxonomy" id="34613"/>
    <lineage>
        <taxon>Eukaryota</taxon>
        <taxon>Metazoa</taxon>
        <taxon>Ecdysozoa</taxon>
        <taxon>Arthropoda</taxon>
        <taxon>Chelicerata</taxon>
        <taxon>Arachnida</taxon>
        <taxon>Acari</taxon>
        <taxon>Parasitiformes</taxon>
        <taxon>Ixodida</taxon>
        <taxon>Ixodoidea</taxon>
        <taxon>Ixodidae</taxon>
        <taxon>Ixodinae</taxon>
        <taxon>Ixodes</taxon>
    </lineage>
</organism>
<evidence type="ECO:0008006" key="3">
    <source>
        <dbReference type="Google" id="ProtNLM"/>
    </source>
</evidence>
<proteinExistence type="predicted"/>
<feature type="chain" id="PRO_5025431988" description="Secreted protein" evidence="1">
    <location>
        <begin position="26"/>
        <end position="181"/>
    </location>
</feature>
<keyword evidence="1" id="KW-0732">Signal</keyword>
<feature type="signal peptide" evidence="1">
    <location>
        <begin position="1"/>
        <end position="25"/>
    </location>
</feature>
<protein>
    <recommendedName>
        <fullName evidence="3">Secreted protein</fullName>
    </recommendedName>
</protein>
<dbReference type="AlphaFoldDB" id="A0A6B0UZA2"/>
<evidence type="ECO:0000313" key="2">
    <source>
        <dbReference type="EMBL" id="MXU95230.1"/>
    </source>
</evidence>
<sequence length="181" mass="20984">MICLRMTTMRLLSHWFLLLRSNTSSISRSMILRGMLSWVSMSIPAPTLPLPSRNASTGDAFGRLRSTLMMPSRRPSNRFSGAFFTMFPMLRTDDLSGLTREPTVLENCFFSFSYRPGSRKCSIISRRPRLAESTSTCRMRWRNSFSWHCLCSRNWRLRLLKVFLPGNGSLDNFGNFSRMRM</sequence>
<name>A0A6B0UZA2_IXORI</name>